<name>A0A0L0H9R1_SPIPD</name>
<dbReference type="RefSeq" id="XP_016605791.1">
    <property type="nucleotide sequence ID" value="XM_016754953.1"/>
</dbReference>
<keyword evidence="3" id="KW-0268">Exocytosis</keyword>
<feature type="compositionally biased region" description="Basic and acidic residues" evidence="5">
    <location>
        <begin position="570"/>
        <end position="582"/>
    </location>
</feature>
<keyword evidence="8" id="KW-1185">Reference proteome</keyword>
<dbReference type="GO" id="GO:0000145">
    <property type="term" value="C:exocyst"/>
    <property type="evidence" value="ECO:0007669"/>
    <property type="project" value="InterPro"/>
</dbReference>
<dbReference type="eggNOG" id="KOG2148">
    <property type="taxonomic scope" value="Eukaryota"/>
</dbReference>
<evidence type="ECO:0000256" key="3">
    <source>
        <dbReference type="ARBA" id="ARBA00022483"/>
    </source>
</evidence>
<dbReference type="InterPro" id="IPR048628">
    <property type="entry name" value="Sec3_C"/>
</dbReference>
<evidence type="ECO:0000256" key="4">
    <source>
        <dbReference type="ARBA" id="ARBA00023054"/>
    </source>
</evidence>
<comment type="similarity">
    <text evidence="1">Belongs to the SEC3 family.</text>
</comment>
<dbReference type="VEuPathDB" id="FungiDB:SPPG_06752"/>
<accession>A0A0L0H9R1</accession>
<evidence type="ECO:0000256" key="5">
    <source>
        <dbReference type="SAM" id="MobiDB-lite"/>
    </source>
</evidence>
<dbReference type="InterPro" id="IPR019160">
    <property type="entry name" value="Sec3_CC"/>
</dbReference>
<sequence>MADLETIRRQLSNQLFIGFGDDATSSPTRDTRSTTGDGGGAFGDKFNERLLLNVKVSEEAKAEEGKGKATKGRKVRFICVTVKKNMKIRIHKVKQGKGGNFSIGKTWSLDDIKSIESAEDTQVIVNLGKTYKWYLDDMHKKLEFLFTLVKLCRKYLKRPPKFINVDEESLKAQMHLNATYLSATEKEFTATFATMAQRPRGVVLEEEEEEEEVIEELDPIPIEPEAPSLDMDEVLNDFNWEASGDAAALEARLISELHALEAANVHAIISSEEQANKVVSQLDHAIWELDQIDEWISRYTHLLDSMGQDVHQIEVRHKGMQIASHNQKLLLAEVEAVLGSLRIPAYIVEILRTEPLDDNEGIAQCEEATRKLMDVTQSKFEEDVNNLQAVKEQIALLNGYGNQFATRLHDHLIAYFQSQAEAYLQDKGRTSKKGSLKLYGHEAIEERLYRFCRLLKWLKDVDTRKHFNLQMAYVQEMGRVYIRDIHEFIEQFKLHHMQRKLEAEGQDYAFSVPTVSVSSAASNALKSAIKGSQNNLLFANSPTSDRPGPAASMKQKLDSYKGGGHRQKKSRDSDSYTDSLKEEDSDDAASIRSHRRGGSESMGRASGIMNSLISLEVGADERMAPDEALGHTLSLLLPVIVREQNFITDLFSLHKGARLDTTGSSADLVSPASEASDEVIQNWQELLSRPREPIKDLKLSKRIQELVQGIFDDVREEILLILDAGLKGDQTFAVGMMVRVEEYTEEYKDTCHTYNLLLLEEINKKLVSMFERFLEDQIKSIDETKVTSKKRSGILSFIRTFPKFVDRVEKCLGGSTGPARRTVNQAYARIVKTMLETLDAMAQQVANDTKAAADDKEHLNIHILHVENMHHFYSEVRARKVPSLDPYVKQAKATYDVHLDAYCKVVIRKPLGKLWDFFEGIEGLLKTNTPEEVNYHMQFNKSALKEVVRKYPGKEIKKGLESLYKRVEKHYTDEEGLLQVVWRGIQEEFTKRFRRYGELIMICYPETSTRLEFTMDELLGYFSELARAH</sequence>
<dbReference type="InterPro" id="IPR028258">
    <property type="entry name" value="Sec3-PIP2_bind"/>
</dbReference>
<dbReference type="PANTHER" id="PTHR16092:SF14">
    <property type="entry name" value="EXOCYST COMPLEX COMPONENT 1 ISOFORM X1"/>
    <property type="match status" value="1"/>
</dbReference>
<feature type="domain" description="Exocyst complex component Sec3 PIP2-binding N-terminal" evidence="6">
    <location>
        <begin position="71"/>
        <end position="155"/>
    </location>
</feature>
<dbReference type="STRING" id="645134.A0A0L0H9R1"/>
<dbReference type="Gene3D" id="2.30.29.90">
    <property type="match status" value="1"/>
</dbReference>
<dbReference type="GeneID" id="27690035"/>
<dbReference type="OrthoDB" id="27109at2759"/>
<keyword evidence="2" id="KW-0813">Transport</keyword>
<dbReference type="EMBL" id="KQ257462">
    <property type="protein sequence ID" value="KNC97751.1"/>
    <property type="molecule type" value="Genomic_DNA"/>
</dbReference>
<dbReference type="GO" id="GO:0005546">
    <property type="term" value="F:phosphatidylinositol-4,5-bisphosphate binding"/>
    <property type="evidence" value="ECO:0007669"/>
    <property type="project" value="TreeGrafter"/>
</dbReference>
<proteinExistence type="inferred from homology"/>
<evidence type="ECO:0000259" key="6">
    <source>
        <dbReference type="SMART" id="SM01313"/>
    </source>
</evidence>
<dbReference type="Pfam" id="PF09763">
    <property type="entry name" value="Sec3_CC"/>
    <property type="match status" value="1"/>
</dbReference>
<dbReference type="Pfam" id="PF15277">
    <property type="entry name" value="Sec3-PIP2_bind"/>
    <property type="match status" value="1"/>
</dbReference>
<dbReference type="GO" id="GO:0006887">
    <property type="term" value="P:exocytosis"/>
    <property type="evidence" value="ECO:0007669"/>
    <property type="project" value="UniProtKB-KW"/>
</dbReference>
<dbReference type="AlphaFoldDB" id="A0A0L0H9R1"/>
<evidence type="ECO:0000313" key="7">
    <source>
        <dbReference type="EMBL" id="KNC97751.1"/>
    </source>
</evidence>
<protein>
    <recommendedName>
        <fullName evidence="6">Exocyst complex component Sec3 PIP2-binding N-terminal domain-containing protein</fullName>
    </recommendedName>
</protein>
<dbReference type="PANTHER" id="PTHR16092">
    <property type="entry name" value="SEC3/SYNTAXIN-RELATED"/>
    <property type="match status" value="1"/>
</dbReference>
<organism evidence="7 8">
    <name type="scientific">Spizellomyces punctatus (strain DAOM BR117)</name>
    <dbReference type="NCBI Taxonomy" id="645134"/>
    <lineage>
        <taxon>Eukaryota</taxon>
        <taxon>Fungi</taxon>
        <taxon>Fungi incertae sedis</taxon>
        <taxon>Chytridiomycota</taxon>
        <taxon>Chytridiomycota incertae sedis</taxon>
        <taxon>Chytridiomycetes</taxon>
        <taxon>Spizellomycetales</taxon>
        <taxon>Spizellomycetaceae</taxon>
        <taxon>Spizellomyces</taxon>
    </lineage>
</organism>
<dbReference type="SMART" id="SM01313">
    <property type="entry name" value="Sec3-PIP2_bind"/>
    <property type="match status" value="1"/>
</dbReference>
<reference evidence="7 8" key="1">
    <citation type="submission" date="2009-08" db="EMBL/GenBank/DDBJ databases">
        <title>The Genome Sequence of Spizellomyces punctatus strain DAOM BR117.</title>
        <authorList>
            <consortium name="The Broad Institute Genome Sequencing Platform"/>
            <person name="Russ C."/>
            <person name="Cuomo C."/>
            <person name="Shea T."/>
            <person name="Young S.K."/>
            <person name="Zeng Q."/>
            <person name="Koehrsen M."/>
            <person name="Haas B."/>
            <person name="Borodovsky M."/>
            <person name="Guigo R."/>
            <person name="Alvarado L."/>
            <person name="Berlin A."/>
            <person name="Bochicchio J."/>
            <person name="Borenstein D."/>
            <person name="Chapman S."/>
            <person name="Chen Z."/>
            <person name="Engels R."/>
            <person name="Freedman E."/>
            <person name="Gellesch M."/>
            <person name="Goldberg J."/>
            <person name="Griggs A."/>
            <person name="Gujja S."/>
            <person name="Heiman D."/>
            <person name="Hepburn T."/>
            <person name="Howarth C."/>
            <person name="Jen D."/>
            <person name="Larson L."/>
            <person name="Lewis B."/>
            <person name="Mehta T."/>
            <person name="Park D."/>
            <person name="Pearson M."/>
            <person name="Roberts A."/>
            <person name="Saif S."/>
            <person name="Shenoy N."/>
            <person name="Sisk P."/>
            <person name="Stolte C."/>
            <person name="Sykes S."/>
            <person name="Thomson T."/>
            <person name="Walk T."/>
            <person name="White J."/>
            <person name="Yandava C."/>
            <person name="Burger G."/>
            <person name="Gray M.W."/>
            <person name="Holland P.W.H."/>
            <person name="King N."/>
            <person name="Lang F.B.F."/>
            <person name="Roger A.J."/>
            <person name="Ruiz-Trillo I."/>
            <person name="Lander E."/>
            <person name="Nusbaum C."/>
        </authorList>
    </citation>
    <scope>NUCLEOTIDE SEQUENCE [LARGE SCALE GENOMIC DNA]</scope>
    <source>
        <strain evidence="7 8">DAOM BR117</strain>
    </source>
</reference>
<evidence type="ECO:0000256" key="1">
    <source>
        <dbReference type="ARBA" id="ARBA00006518"/>
    </source>
</evidence>
<dbReference type="GO" id="GO:0006893">
    <property type="term" value="P:Golgi to plasma membrane transport"/>
    <property type="evidence" value="ECO:0007669"/>
    <property type="project" value="TreeGrafter"/>
</dbReference>
<dbReference type="InParanoid" id="A0A0L0H9R1"/>
<dbReference type="Proteomes" id="UP000053201">
    <property type="component" value="Unassembled WGS sequence"/>
</dbReference>
<dbReference type="Pfam" id="PF20654">
    <property type="entry name" value="Sec3_C-term"/>
    <property type="match status" value="1"/>
</dbReference>
<keyword evidence="4" id="KW-0175">Coiled coil</keyword>
<evidence type="ECO:0000256" key="2">
    <source>
        <dbReference type="ARBA" id="ARBA00022448"/>
    </source>
</evidence>
<feature type="region of interest" description="Disordered" evidence="5">
    <location>
        <begin position="18"/>
        <end position="44"/>
    </location>
</feature>
<feature type="region of interest" description="Disordered" evidence="5">
    <location>
        <begin position="536"/>
        <end position="604"/>
    </location>
</feature>
<dbReference type="GO" id="GO:0005886">
    <property type="term" value="C:plasma membrane"/>
    <property type="evidence" value="ECO:0007669"/>
    <property type="project" value="TreeGrafter"/>
</dbReference>
<evidence type="ECO:0000313" key="8">
    <source>
        <dbReference type="Proteomes" id="UP000053201"/>
    </source>
</evidence>
<dbReference type="OMA" id="NQHVMSA"/>
<gene>
    <name evidence="7" type="ORF">SPPG_06752</name>
</gene>